<dbReference type="STRING" id="212602.A0A420H8B4"/>
<dbReference type="Proteomes" id="UP000286134">
    <property type="component" value="Unassembled WGS sequence"/>
</dbReference>
<dbReference type="EMBL" id="MCFK01010334">
    <property type="protein sequence ID" value="RKF53667.1"/>
    <property type="molecule type" value="Genomic_DNA"/>
</dbReference>
<dbReference type="OrthoDB" id="5413396at2759"/>
<reference evidence="1 2" key="1">
    <citation type="journal article" date="2018" name="BMC Genomics">
        <title>Comparative genome analyses reveal sequence features reflecting distinct modes of host-adaptation between dicot and monocot powdery mildew.</title>
        <authorList>
            <person name="Wu Y."/>
            <person name="Ma X."/>
            <person name="Pan Z."/>
            <person name="Kale S.D."/>
            <person name="Song Y."/>
            <person name="King H."/>
            <person name="Zhang Q."/>
            <person name="Presley C."/>
            <person name="Deng X."/>
            <person name="Wei C.I."/>
            <person name="Xiao S."/>
        </authorList>
    </citation>
    <scope>NUCLEOTIDE SEQUENCE [LARGE SCALE GENOMIC DNA]</scope>
    <source>
        <strain evidence="1">UMSG2</strain>
    </source>
</reference>
<accession>A0A420H8B4</accession>
<protein>
    <submittedName>
        <fullName evidence="1">Uncharacterized protein</fullName>
    </submittedName>
</protein>
<comment type="caution">
    <text evidence="1">The sequence shown here is derived from an EMBL/GenBank/DDBJ whole genome shotgun (WGS) entry which is preliminary data.</text>
</comment>
<sequence>MTAIFRTMKLVEVVMKGLKPTAGALQSKVEAYNCLNDCALGIFIQVIHGDIFKCVVEMETTNKIWLYLKTLYQRDTAFALVHQVVSLCQLGWMFDSARPLSKFIQNFESEWYKLLKFTKDSSDTYRQQFAVFLGNDKAKSVTGWHSAWCILG</sequence>
<organism evidence="1 2">
    <name type="scientific">Erysiphe neolycopersici</name>
    <dbReference type="NCBI Taxonomy" id="212602"/>
    <lineage>
        <taxon>Eukaryota</taxon>
        <taxon>Fungi</taxon>
        <taxon>Dikarya</taxon>
        <taxon>Ascomycota</taxon>
        <taxon>Pezizomycotina</taxon>
        <taxon>Leotiomycetes</taxon>
        <taxon>Erysiphales</taxon>
        <taxon>Erysiphaceae</taxon>
        <taxon>Erysiphe</taxon>
    </lineage>
</organism>
<evidence type="ECO:0000313" key="1">
    <source>
        <dbReference type="EMBL" id="RKF53667.1"/>
    </source>
</evidence>
<dbReference type="AlphaFoldDB" id="A0A420H8B4"/>
<gene>
    <name evidence="1" type="ORF">OnM2_103038</name>
</gene>
<evidence type="ECO:0000313" key="2">
    <source>
        <dbReference type="Proteomes" id="UP000286134"/>
    </source>
</evidence>
<keyword evidence="2" id="KW-1185">Reference proteome</keyword>
<name>A0A420H8B4_9PEZI</name>
<proteinExistence type="predicted"/>